<dbReference type="InterPro" id="IPR051199">
    <property type="entry name" value="LPS_LOS_Heptosyltrfase"/>
</dbReference>
<sequence length="370" mass="38489">MDGTYVGAAGARLEGIGRIAVLRGGGLGDLMFAVPACEALAAAYPEAALTLLGTPAHAELLAGRPGPVDEVVVVPPAPGVRPGEEDPQALAAFFRRMREREFDLAVQVHGGGRNSNPFLLELGARHTVGTRTEDAAALERNLPYVYHQHEMLRALEVVGLVGAPVRSPEARLAVTPAEREAGAELRDEAAAGLLVLHPGATDPRRRWPAERFAELAALAEGEGWQVLVVGDGSDAPAGEEIVSGARSRGSRNPRGSVASLAGALSLSALMGVLAEADVMVGNDSGPRHLAAAAGTATVGLYWVGNCISAGPLGRGRHRVHLSWVTRCPECGVDVTQVGWTADRCAHDPSYLTAIAPEPVWADARALAAGR</sequence>
<dbReference type="SUPFAM" id="SSF53756">
    <property type="entry name" value="UDP-Glycosyltransferase/glycogen phosphorylase"/>
    <property type="match status" value="1"/>
</dbReference>
<evidence type="ECO:0000313" key="4">
    <source>
        <dbReference type="Proteomes" id="UP001500984"/>
    </source>
</evidence>
<keyword evidence="4" id="KW-1185">Reference proteome</keyword>
<organism evidence="3 4">
    <name type="scientific">Brevibacterium salitolerans</name>
    <dbReference type="NCBI Taxonomy" id="1403566"/>
    <lineage>
        <taxon>Bacteria</taxon>
        <taxon>Bacillati</taxon>
        <taxon>Actinomycetota</taxon>
        <taxon>Actinomycetes</taxon>
        <taxon>Micrococcales</taxon>
        <taxon>Brevibacteriaceae</taxon>
        <taxon>Brevibacterium</taxon>
    </lineage>
</organism>
<dbReference type="RefSeq" id="WP_344335004.1">
    <property type="nucleotide sequence ID" value="NZ_BAAAPZ010000002.1"/>
</dbReference>
<evidence type="ECO:0000313" key="3">
    <source>
        <dbReference type="EMBL" id="GAA2089977.1"/>
    </source>
</evidence>
<evidence type="ECO:0000256" key="2">
    <source>
        <dbReference type="ARBA" id="ARBA00022679"/>
    </source>
</evidence>
<dbReference type="Pfam" id="PF01075">
    <property type="entry name" value="Glyco_transf_9"/>
    <property type="match status" value="1"/>
</dbReference>
<dbReference type="Gene3D" id="3.40.50.2000">
    <property type="entry name" value="Glycogen Phosphorylase B"/>
    <property type="match status" value="2"/>
</dbReference>
<keyword evidence="2" id="KW-0808">Transferase</keyword>
<gene>
    <name evidence="3" type="ORF">GCM10009823_06100</name>
</gene>
<dbReference type="PANTHER" id="PTHR30160:SF1">
    <property type="entry name" value="LIPOPOLYSACCHARIDE 1,2-N-ACETYLGLUCOSAMINETRANSFERASE-RELATED"/>
    <property type="match status" value="1"/>
</dbReference>
<reference evidence="3 4" key="1">
    <citation type="journal article" date="2019" name="Int. J. Syst. Evol. Microbiol.">
        <title>The Global Catalogue of Microorganisms (GCM) 10K type strain sequencing project: providing services to taxonomists for standard genome sequencing and annotation.</title>
        <authorList>
            <consortium name="The Broad Institute Genomics Platform"/>
            <consortium name="The Broad Institute Genome Sequencing Center for Infectious Disease"/>
            <person name="Wu L."/>
            <person name="Ma J."/>
        </authorList>
    </citation>
    <scope>NUCLEOTIDE SEQUENCE [LARGE SCALE GENOMIC DNA]</scope>
    <source>
        <strain evidence="3 4">JCM 15900</strain>
    </source>
</reference>
<name>A0ABN2WG17_9MICO</name>
<dbReference type="Proteomes" id="UP001500984">
    <property type="component" value="Unassembled WGS sequence"/>
</dbReference>
<dbReference type="CDD" id="cd03789">
    <property type="entry name" value="GT9_LPS_heptosyltransferase"/>
    <property type="match status" value="1"/>
</dbReference>
<accession>A0ABN2WG17</accession>
<keyword evidence="1" id="KW-0328">Glycosyltransferase</keyword>
<protein>
    <submittedName>
        <fullName evidence="3">Glycosyltransferase family 9 protein</fullName>
    </submittedName>
</protein>
<dbReference type="InterPro" id="IPR002201">
    <property type="entry name" value="Glyco_trans_9"/>
</dbReference>
<comment type="caution">
    <text evidence="3">The sequence shown here is derived from an EMBL/GenBank/DDBJ whole genome shotgun (WGS) entry which is preliminary data.</text>
</comment>
<dbReference type="PANTHER" id="PTHR30160">
    <property type="entry name" value="TETRAACYLDISACCHARIDE 4'-KINASE-RELATED"/>
    <property type="match status" value="1"/>
</dbReference>
<dbReference type="EMBL" id="BAAAPZ010000002">
    <property type="protein sequence ID" value="GAA2089977.1"/>
    <property type="molecule type" value="Genomic_DNA"/>
</dbReference>
<proteinExistence type="predicted"/>
<evidence type="ECO:0000256" key="1">
    <source>
        <dbReference type="ARBA" id="ARBA00022676"/>
    </source>
</evidence>